<dbReference type="GO" id="GO:0006310">
    <property type="term" value="P:DNA recombination"/>
    <property type="evidence" value="ECO:0007669"/>
    <property type="project" value="TreeGrafter"/>
</dbReference>
<dbReference type="Proteomes" id="UP000005496">
    <property type="component" value="Unassembled WGS sequence"/>
</dbReference>
<dbReference type="OrthoDB" id="5461122at2"/>
<dbReference type="PANTHER" id="PTHR34611">
    <property type="match status" value="1"/>
</dbReference>
<dbReference type="GO" id="GO:1990238">
    <property type="term" value="F:double-stranded DNA endonuclease activity"/>
    <property type="evidence" value="ECO:0007669"/>
    <property type="project" value="TreeGrafter"/>
</dbReference>
<evidence type="ECO:0000259" key="1">
    <source>
        <dbReference type="Pfam" id="PF04754"/>
    </source>
</evidence>
<dbReference type="InterPro" id="IPR051699">
    <property type="entry name" value="Rpn/YhgA-like_nuclease"/>
</dbReference>
<feature type="domain" description="Transposase (putative) YhgA-like" evidence="1">
    <location>
        <begin position="8"/>
        <end position="211"/>
    </location>
</feature>
<dbReference type="eggNOG" id="COG5464">
    <property type="taxonomic scope" value="Bacteria"/>
</dbReference>
<dbReference type="AlphaFoldDB" id="D6SU00"/>
<dbReference type="InterPro" id="IPR006842">
    <property type="entry name" value="Transposase_31"/>
</dbReference>
<proteinExistence type="predicted"/>
<comment type="caution">
    <text evidence="2">The sequence shown here is derived from an EMBL/GenBank/DDBJ whole genome shotgun (WGS) entry which is preliminary data.</text>
</comment>
<accession>D6SU00</accession>
<reference evidence="2" key="1">
    <citation type="submission" date="2010-05" db="EMBL/GenBank/DDBJ databases">
        <title>The draft genome of Desulfonatronospira thiodismutans ASO3-1.</title>
        <authorList>
            <consortium name="US DOE Joint Genome Institute (JGI-PGF)"/>
            <person name="Lucas S."/>
            <person name="Copeland A."/>
            <person name="Lapidus A."/>
            <person name="Cheng J.-F."/>
            <person name="Bruce D."/>
            <person name="Goodwin L."/>
            <person name="Pitluck S."/>
            <person name="Chertkov O."/>
            <person name="Brettin T."/>
            <person name="Detter J.C."/>
            <person name="Han C."/>
            <person name="Land M.L."/>
            <person name="Hauser L."/>
            <person name="Kyrpides N."/>
            <person name="Mikhailova N."/>
            <person name="Muyzer G."/>
            <person name="Woyke T."/>
        </authorList>
    </citation>
    <scope>NUCLEOTIDE SEQUENCE [LARGE SCALE GENOMIC DNA]</scope>
    <source>
        <strain evidence="2">ASO3-1</strain>
    </source>
</reference>
<dbReference type="EMBL" id="ACJN02000003">
    <property type="protein sequence ID" value="EFI34166.1"/>
    <property type="molecule type" value="Genomic_DNA"/>
</dbReference>
<sequence>MSKKIPNAHDLCFKSFFSREDFVRDFIQYYLPEEVKKHLDLTIIEIDMEGYLSEEFKEFYSDVVAKVYFKDRIHELELYFLFEHKSKPYRFTILQTLNYQVQKWMRLLVDGKLDQYLPIIVPVVIYNGYKGWNFSVQFEDLFQLPSEHFKDFIPQFRHILHDIGQMDEASFKTTTIMEIFHLLLKYIYYPELDTKIHEIYDLLEKLPDNDKLTDYLFIIVRYVMASGAIPEKRLLEHTKRFSGGEEMIGVAAREIEERVEQTRKPYWQKQAKVENSQENLIDVATEVYGPLPGMLHEKIKSIQSLENLRALNRKVIRTQSLEEFTELVNRAAQ</sequence>
<dbReference type="PANTHER" id="PTHR34611:SF2">
    <property type="entry name" value="INACTIVE RECOMBINATION-PROMOTING NUCLEASE-LIKE PROTEIN RPNE-RELATED"/>
    <property type="match status" value="1"/>
</dbReference>
<evidence type="ECO:0000313" key="2">
    <source>
        <dbReference type="EMBL" id="EFI34166.1"/>
    </source>
</evidence>
<protein>
    <recommendedName>
        <fullName evidence="1">Transposase (putative) YhgA-like domain-containing protein</fullName>
    </recommendedName>
</protein>
<name>D6SU00_9BACT</name>
<organism evidence="2 3">
    <name type="scientific">Desulfonatronospira thiodismutans ASO3-1</name>
    <dbReference type="NCBI Taxonomy" id="555779"/>
    <lineage>
        <taxon>Bacteria</taxon>
        <taxon>Pseudomonadati</taxon>
        <taxon>Thermodesulfobacteriota</taxon>
        <taxon>Desulfovibrionia</taxon>
        <taxon>Desulfovibrionales</taxon>
        <taxon>Desulfonatronovibrionaceae</taxon>
        <taxon>Desulfonatronospira</taxon>
    </lineage>
</organism>
<dbReference type="RefSeq" id="WP_008871513.1">
    <property type="nucleotide sequence ID" value="NZ_ACJN02000003.1"/>
</dbReference>
<dbReference type="Pfam" id="PF04754">
    <property type="entry name" value="Transposase_31"/>
    <property type="match status" value="1"/>
</dbReference>
<gene>
    <name evidence="2" type="ORF">Dthio_PD1512</name>
</gene>
<evidence type="ECO:0000313" key="3">
    <source>
        <dbReference type="Proteomes" id="UP000005496"/>
    </source>
</evidence>
<keyword evidence="3" id="KW-1185">Reference proteome</keyword>